<name>A0ABD1GYX6_SALDI</name>
<evidence type="ECO:0000313" key="2">
    <source>
        <dbReference type="Proteomes" id="UP001567538"/>
    </source>
</evidence>
<dbReference type="AlphaFoldDB" id="A0ABD1GYX6"/>
<reference evidence="1 2" key="1">
    <citation type="submission" date="2024-06" db="EMBL/GenBank/DDBJ databases">
        <title>A chromosome level genome sequence of Diviner's sage (Salvia divinorum).</title>
        <authorList>
            <person name="Ford S.A."/>
            <person name="Ro D.-K."/>
            <person name="Ness R.W."/>
            <person name="Phillips M.A."/>
        </authorList>
    </citation>
    <scope>NUCLEOTIDE SEQUENCE [LARGE SCALE GENOMIC DNA]</scope>
    <source>
        <strain evidence="1">SAF-2024a</strain>
        <tissue evidence="1">Leaf</tissue>
    </source>
</reference>
<proteinExistence type="predicted"/>
<dbReference type="Proteomes" id="UP001567538">
    <property type="component" value="Unassembled WGS sequence"/>
</dbReference>
<dbReference type="EMBL" id="JBEAFC010000007">
    <property type="protein sequence ID" value="KAL1549376.1"/>
    <property type="molecule type" value="Genomic_DNA"/>
</dbReference>
<gene>
    <name evidence="1" type="ORF">AAHA92_17490</name>
</gene>
<comment type="caution">
    <text evidence="1">The sequence shown here is derived from an EMBL/GenBank/DDBJ whole genome shotgun (WGS) entry which is preliminary data.</text>
</comment>
<organism evidence="1 2">
    <name type="scientific">Salvia divinorum</name>
    <name type="common">Maria pastora</name>
    <name type="synonym">Diviner's sage</name>
    <dbReference type="NCBI Taxonomy" id="28513"/>
    <lineage>
        <taxon>Eukaryota</taxon>
        <taxon>Viridiplantae</taxon>
        <taxon>Streptophyta</taxon>
        <taxon>Embryophyta</taxon>
        <taxon>Tracheophyta</taxon>
        <taxon>Spermatophyta</taxon>
        <taxon>Magnoliopsida</taxon>
        <taxon>eudicotyledons</taxon>
        <taxon>Gunneridae</taxon>
        <taxon>Pentapetalae</taxon>
        <taxon>asterids</taxon>
        <taxon>lamiids</taxon>
        <taxon>Lamiales</taxon>
        <taxon>Lamiaceae</taxon>
        <taxon>Nepetoideae</taxon>
        <taxon>Mentheae</taxon>
        <taxon>Salviinae</taxon>
        <taxon>Salvia</taxon>
        <taxon>Salvia subgen. Calosphace</taxon>
    </lineage>
</organism>
<keyword evidence="2" id="KW-1185">Reference proteome</keyword>
<accession>A0ABD1GYX6</accession>
<protein>
    <submittedName>
        <fullName evidence="1">Uncharacterized protein</fullName>
    </submittedName>
</protein>
<evidence type="ECO:0000313" key="1">
    <source>
        <dbReference type="EMBL" id="KAL1549376.1"/>
    </source>
</evidence>
<sequence>MNRNYDTDDNSLDEESMNHHRSLDAWTWVARSFNTIKVWSVCGSWKEISSPPIARLIREQARVQERKLFKEQYSKHTRLSCGECGGC</sequence>